<name>A0ABT4XJW6_9PSED</name>
<protein>
    <submittedName>
        <fullName evidence="2">NAD(P)-dependent oxidoreductase</fullName>
    </submittedName>
</protein>
<comment type="caution">
    <text evidence="2">The sequence shown here is derived from an EMBL/GenBank/DDBJ whole genome shotgun (WGS) entry which is preliminary data.</text>
</comment>
<dbReference type="InterPro" id="IPR001509">
    <property type="entry name" value="Epimerase_deHydtase"/>
</dbReference>
<dbReference type="Pfam" id="PF01370">
    <property type="entry name" value="Epimerase"/>
    <property type="match status" value="1"/>
</dbReference>
<evidence type="ECO:0000313" key="3">
    <source>
        <dbReference type="Proteomes" id="UP001212042"/>
    </source>
</evidence>
<dbReference type="InterPro" id="IPR051783">
    <property type="entry name" value="NAD(P)-dependent_oxidoreduct"/>
</dbReference>
<feature type="domain" description="NAD-dependent epimerase/dehydratase" evidence="1">
    <location>
        <begin position="3"/>
        <end position="234"/>
    </location>
</feature>
<dbReference type="EMBL" id="JAQJZJ010000010">
    <property type="protein sequence ID" value="MDA7088504.1"/>
    <property type="molecule type" value="Genomic_DNA"/>
</dbReference>
<evidence type="ECO:0000313" key="2">
    <source>
        <dbReference type="EMBL" id="MDA7088504.1"/>
    </source>
</evidence>
<gene>
    <name evidence="2" type="ORF">PH586_19160</name>
</gene>
<dbReference type="SUPFAM" id="SSF51735">
    <property type="entry name" value="NAD(P)-binding Rossmann-fold domains"/>
    <property type="match status" value="1"/>
</dbReference>
<dbReference type="InterPro" id="IPR036291">
    <property type="entry name" value="NAD(P)-bd_dom_sf"/>
</dbReference>
<proteinExistence type="predicted"/>
<dbReference type="PANTHER" id="PTHR48079">
    <property type="entry name" value="PROTEIN YEEZ"/>
    <property type="match status" value="1"/>
</dbReference>
<accession>A0ABT4XJW6</accession>
<keyword evidence="3" id="KW-1185">Reference proteome</keyword>
<sequence>MRVLVTGGAGFIGSKLVAALCNAGHQVRVLSRNKTVSLECNMEAIEVVQADLLDSNLLLDKIVSGCSVIFNCAGELHSEKLMESLHVDATRRLVHASKDMAKVVGQPIHWVQLSSVGAYGPSVGKASAPRTVTEKTVPAPVGVYEITKTQADELIVDAEEDEVFSYSILRPSNVYGVGMPNNSIRQWGKIIKKKLFFYVGPPGAVATYVHVGDVVDAIMLCGFDERAKGHIFNISNDCPQESVVGAMAKALNVPTPSLRVPESVMRFIASSFSWIKGFPVSHSRVDALVSRTHYPVSKLASVLGYRPTRVVEETIAEVLIDEVGVRQ</sequence>
<organism evidence="2 3">
    <name type="scientific">Pseudomonas aestuarii</name>
    <dbReference type="NCBI Taxonomy" id="3018340"/>
    <lineage>
        <taxon>Bacteria</taxon>
        <taxon>Pseudomonadati</taxon>
        <taxon>Pseudomonadota</taxon>
        <taxon>Gammaproteobacteria</taxon>
        <taxon>Pseudomonadales</taxon>
        <taxon>Pseudomonadaceae</taxon>
        <taxon>Pseudomonas</taxon>
    </lineage>
</organism>
<dbReference type="Gene3D" id="3.40.50.720">
    <property type="entry name" value="NAD(P)-binding Rossmann-like Domain"/>
    <property type="match status" value="1"/>
</dbReference>
<reference evidence="2 3" key="1">
    <citation type="submission" date="2023-01" db="EMBL/GenBank/DDBJ databases">
        <title>Pseudomonas SA3-5T sp. nov., isolated from tidal flat sediment.</title>
        <authorList>
            <person name="Kim H.S."/>
            <person name="Kim J.-S."/>
            <person name="Suh M.K."/>
            <person name="Eom M.K."/>
            <person name="Lee J.-S."/>
        </authorList>
    </citation>
    <scope>NUCLEOTIDE SEQUENCE [LARGE SCALE GENOMIC DNA]</scope>
    <source>
        <strain evidence="2 3">SA3-5</strain>
    </source>
</reference>
<evidence type="ECO:0000259" key="1">
    <source>
        <dbReference type="Pfam" id="PF01370"/>
    </source>
</evidence>
<dbReference type="PANTHER" id="PTHR48079:SF6">
    <property type="entry name" value="NAD(P)-BINDING DOMAIN-CONTAINING PROTEIN-RELATED"/>
    <property type="match status" value="1"/>
</dbReference>
<dbReference type="Proteomes" id="UP001212042">
    <property type="component" value="Unassembled WGS sequence"/>
</dbReference>